<reference evidence="8 9" key="1">
    <citation type="journal article" date="2022" name="Evol. Bioinform. Online">
        <title>Draft Genome Sequence of Oceanobacillus jordanicus Strain GSFE11, a Halotolerant Plant Growth-Promoting Bacterial Endophyte Isolated From the Jordan Valley.</title>
        <authorList>
            <person name="Alhindi T."/>
            <person name="Albdaiwi R."/>
        </authorList>
    </citation>
    <scope>NUCLEOTIDE SEQUENCE [LARGE SCALE GENOMIC DNA]</scope>
    <source>
        <strain evidence="8 9">GSFE11</strain>
    </source>
</reference>
<dbReference type="PANTHER" id="PTHR45625">
    <property type="entry name" value="PEPTIDYL-PROLYL CIS-TRANS ISOMERASE-RELATED"/>
    <property type="match status" value="1"/>
</dbReference>
<gene>
    <name evidence="8" type="ORF">K3T81_14790</name>
</gene>
<feature type="compositionally biased region" description="Acidic residues" evidence="6">
    <location>
        <begin position="22"/>
        <end position="44"/>
    </location>
</feature>
<dbReference type="CDD" id="cd00317">
    <property type="entry name" value="cyclophilin"/>
    <property type="match status" value="1"/>
</dbReference>
<dbReference type="PROSITE" id="PS50072">
    <property type="entry name" value="CSA_PPIASE_2"/>
    <property type="match status" value="1"/>
</dbReference>
<evidence type="ECO:0000256" key="4">
    <source>
        <dbReference type="ARBA" id="ARBA00023235"/>
    </source>
</evidence>
<accession>A0AAW5B8U0</accession>
<keyword evidence="5" id="KW-0732">Signal</keyword>
<evidence type="ECO:0000313" key="8">
    <source>
        <dbReference type="EMBL" id="MCG3420410.1"/>
    </source>
</evidence>
<feature type="chain" id="PRO_5043086690" description="Peptidyl-prolyl cis-trans isomerase" evidence="5">
    <location>
        <begin position="22"/>
        <end position="213"/>
    </location>
</feature>
<feature type="region of interest" description="Disordered" evidence="6">
    <location>
        <begin position="20"/>
        <end position="44"/>
    </location>
</feature>
<proteinExistence type="inferred from homology"/>
<evidence type="ECO:0000256" key="1">
    <source>
        <dbReference type="ARBA" id="ARBA00000971"/>
    </source>
</evidence>
<dbReference type="PRINTS" id="PR00153">
    <property type="entry name" value="CSAPPISMRASE"/>
</dbReference>
<dbReference type="SUPFAM" id="SSF50891">
    <property type="entry name" value="Cyclophilin-like"/>
    <property type="match status" value="1"/>
</dbReference>
<evidence type="ECO:0000256" key="6">
    <source>
        <dbReference type="SAM" id="MobiDB-lite"/>
    </source>
</evidence>
<dbReference type="InterPro" id="IPR002130">
    <property type="entry name" value="Cyclophilin-type_PPIase_dom"/>
</dbReference>
<dbReference type="InterPro" id="IPR044666">
    <property type="entry name" value="Cyclophilin_A-like"/>
</dbReference>
<name>A0AAW5B8U0_9BACI</name>
<dbReference type="Gene3D" id="2.40.100.10">
    <property type="entry name" value="Cyclophilin-like"/>
    <property type="match status" value="1"/>
</dbReference>
<keyword evidence="9" id="KW-1185">Reference proteome</keyword>
<feature type="domain" description="PPIase cyclophilin-type" evidence="7">
    <location>
        <begin position="52"/>
        <end position="205"/>
    </location>
</feature>
<dbReference type="Pfam" id="PF00160">
    <property type="entry name" value="Pro_isomerase"/>
    <property type="match status" value="1"/>
</dbReference>
<evidence type="ECO:0000256" key="2">
    <source>
        <dbReference type="ARBA" id="ARBA00002388"/>
    </source>
</evidence>
<dbReference type="InterPro" id="IPR029000">
    <property type="entry name" value="Cyclophilin-like_dom_sf"/>
</dbReference>
<keyword evidence="3 5" id="KW-0697">Rotamase</keyword>
<evidence type="ECO:0000259" key="7">
    <source>
        <dbReference type="PROSITE" id="PS50072"/>
    </source>
</evidence>
<sequence length="213" mass="22942">MIAFLAIMLLIALLNGCGSNTETEENDTEQDNGEESTNDVTDYPEVDENPIVTITMENDDQIIAELYPKVAPNTVANFISLIEDGFYDGLTFHRIEPGFVIQGGDPEGNGTGGPGYSIAGEFESNGVKNDLIHDRGVLSMARSQSPDSAGSQFFIMLESSPHLDGDYAAFGEVTEGMDTVDEIVAAGNSGDTPVMKKVEVDTKGYDYPEPEKQ</sequence>
<organism evidence="8 9">
    <name type="scientific">Oceanobacillus jordanicus</name>
    <dbReference type="NCBI Taxonomy" id="2867266"/>
    <lineage>
        <taxon>Bacteria</taxon>
        <taxon>Bacillati</taxon>
        <taxon>Bacillota</taxon>
        <taxon>Bacilli</taxon>
        <taxon>Bacillales</taxon>
        <taxon>Bacillaceae</taxon>
        <taxon>Oceanobacillus</taxon>
    </lineage>
</organism>
<comment type="function">
    <text evidence="2 5">PPIases accelerate the folding of proteins. It catalyzes the cis-trans isomerization of proline imidic peptide bonds in oligopeptides.</text>
</comment>
<keyword evidence="4 5" id="KW-0413">Isomerase</keyword>
<dbReference type="EC" id="5.2.1.8" evidence="5"/>
<comment type="caution">
    <text evidence="8">The sequence shown here is derived from an EMBL/GenBank/DDBJ whole genome shotgun (WGS) entry which is preliminary data.</text>
</comment>
<feature type="signal peptide" evidence="5">
    <location>
        <begin position="1"/>
        <end position="21"/>
    </location>
</feature>
<comment type="catalytic activity">
    <reaction evidence="1 5">
        <text>[protein]-peptidylproline (omega=180) = [protein]-peptidylproline (omega=0)</text>
        <dbReference type="Rhea" id="RHEA:16237"/>
        <dbReference type="Rhea" id="RHEA-COMP:10747"/>
        <dbReference type="Rhea" id="RHEA-COMP:10748"/>
        <dbReference type="ChEBI" id="CHEBI:83833"/>
        <dbReference type="ChEBI" id="CHEBI:83834"/>
        <dbReference type="EC" id="5.2.1.8"/>
    </reaction>
</comment>
<dbReference type="Proteomes" id="UP001199631">
    <property type="component" value="Unassembled WGS sequence"/>
</dbReference>
<evidence type="ECO:0000256" key="5">
    <source>
        <dbReference type="RuleBase" id="RU363019"/>
    </source>
</evidence>
<protein>
    <recommendedName>
        <fullName evidence="5">Peptidyl-prolyl cis-trans isomerase</fullName>
        <shortName evidence="5">PPIase</shortName>
        <ecNumber evidence="5">5.2.1.8</ecNumber>
    </recommendedName>
</protein>
<dbReference type="GO" id="GO:0003755">
    <property type="term" value="F:peptidyl-prolyl cis-trans isomerase activity"/>
    <property type="evidence" value="ECO:0007669"/>
    <property type="project" value="UniProtKB-UniRule"/>
</dbReference>
<dbReference type="PANTHER" id="PTHR45625:SF4">
    <property type="entry name" value="PEPTIDYLPROLYL ISOMERASE DOMAIN AND WD REPEAT-CONTAINING PROTEIN 1"/>
    <property type="match status" value="1"/>
</dbReference>
<comment type="similarity">
    <text evidence="5">Belongs to the cyclophilin-type PPIase family.</text>
</comment>
<evidence type="ECO:0000313" key="9">
    <source>
        <dbReference type="Proteomes" id="UP001199631"/>
    </source>
</evidence>
<dbReference type="AlphaFoldDB" id="A0AAW5B8U0"/>
<dbReference type="EMBL" id="JAIFZM010000013">
    <property type="protein sequence ID" value="MCG3420410.1"/>
    <property type="molecule type" value="Genomic_DNA"/>
</dbReference>
<evidence type="ECO:0000256" key="3">
    <source>
        <dbReference type="ARBA" id="ARBA00023110"/>
    </source>
</evidence>